<dbReference type="Proteomes" id="UP000198596">
    <property type="component" value="Unassembled WGS sequence"/>
</dbReference>
<reference evidence="5" key="1">
    <citation type="submission" date="2016-10" db="EMBL/GenBank/DDBJ databases">
        <authorList>
            <person name="Varghese N."/>
            <person name="Submissions S."/>
        </authorList>
    </citation>
    <scope>NUCLEOTIDE SEQUENCE [LARGE SCALE GENOMIC DNA]</scope>
    <source>
        <strain evidence="5">CGMCC 1.9227</strain>
    </source>
</reference>
<dbReference type="Pfam" id="PF03960">
    <property type="entry name" value="ArsC"/>
    <property type="match status" value="1"/>
</dbReference>
<proteinExistence type="inferred from homology"/>
<evidence type="ECO:0000256" key="2">
    <source>
        <dbReference type="ARBA" id="ARBA00023002"/>
    </source>
</evidence>
<dbReference type="AlphaFoldDB" id="A0A1I2G615"/>
<dbReference type="InterPro" id="IPR036249">
    <property type="entry name" value="Thioredoxin-like_sf"/>
</dbReference>
<dbReference type="OrthoDB" id="9808142at2"/>
<dbReference type="PROSITE" id="PS51353">
    <property type="entry name" value="ARSC"/>
    <property type="match status" value="1"/>
</dbReference>
<dbReference type="SUPFAM" id="SSF52833">
    <property type="entry name" value="Thioredoxin-like"/>
    <property type="match status" value="1"/>
</dbReference>
<evidence type="ECO:0000313" key="5">
    <source>
        <dbReference type="Proteomes" id="UP000198596"/>
    </source>
</evidence>
<evidence type="ECO:0000256" key="1">
    <source>
        <dbReference type="ARBA" id="ARBA00007198"/>
    </source>
</evidence>
<dbReference type="Gene3D" id="3.40.30.10">
    <property type="entry name" value="Glutaredoxin"/>
    <property type="match status" value="1"/>
</dbReference>
<dbReference type="PANTHER" id="PTHR30041:SF4">
    <property type="entry name" value="ARSENATE REDUCTASE"/>
    <property type="match status" value="1"/>
</dbReference>
<keyword evidence="2" id="KW-0560">Oxidoreductase</keyword>
<protein>
    <submittedName>
        <fullName evidence="4">Arsenate reductase</fullName>
    </submittedName>
</protein>
<dbReference type="PANTHER" id="PTHR30041">
    <property type="entry name" value="ARSENATE REDUCTASE"/>
    <property type="match status" value="1"/>
</dbReference>
<dbReference type="CDD" id="cd03034">
    <property type="entry name" value="ArsC_ArsC"/>
    <property type="match status" value="1"/>
</dbReference>
<keyword evidence="5" id="KW-1185">Reference proteome</keyword>
<accession>A0A1I2G615</accession>
<dbReference type="STRING" id="935223.SAMN04488131_10978"/>
<dbReference type="EMBL" id="FONQ01000009">
    <property type="protein sequence ID" value="SFF13075.1"/>
    <property type="molecule type" value="Genomic_DNA"/>
</dbReference>
<name>A0A1I2G615_9FLAO</name>
<dbReference type="RefSeq" id="WP_091205582.1">
    <property type="nucleotide sequence ID" value="NZ_FONQ01000009.1"/>
</dbReference>
<evidence type="ECO:0000313" key="4">
    <source>
        <dbReference type="EMBL" id="SFF13075.1"/>
    </source>
</evidence>
<dbReference type="GO" id="GO:0008794">
    <property type="term" value="F:arsenate reductase (glutaredoxin) activity"/>
    <property type="evidence" value="ECO:0007669"/>
    <property type="project" value="InterPro"/>
</dbReference>
<gene>
    <name evidence="4" type="ORF">SAMN04488131_10978</name>
</gene>
<dbReference type="InterPro" id="IPR006660">
    <property type="entry name" value="Arsenate_reductase-like"/>
</dbReference>
<dbReference type="NCBIfam" id="TIGR00014">
    <property type="entry name" value="arsC"/>
    <property type="match status" value="1"/>
</dbReference>
<dbReference type="InterPro" id="IPR006659">
    <property type="entry name" value="Arsenate_reductase"/>
</dbReference>
<sequence>MIQIYHNSRCGKSRNCLALLEQSEKEFEVINYLTNPPSFEELSAIIKKLNMKPIELVRQKEKIWIDNFKDQKMNNEQIIQAMIANPILIERPIVIIENKAIIGRDLEKAEAFIS</sequence>
<organism evidence="4 5">
    <name type="scientific">Flavobacterium xueshanense</name>
    <dbReference type="NCBI Taxonomy" id="935223"/>
    <lineage>
        <taxon>Bacteria</taxon>
        <taxon>Pseudomonadati</taxon>
        <taxon>Bacteroidota</taxon>
        <taxon>Flavobacteriia</taxon>
        <taxon>Flavobacteriales</taxon>
        <taxon>Flavobacteriaceae</taxon>
        <taxon>Flavobacterium</taxon>
    </lineage>
</organism>
<comment type="similarity">
    <text evidence="1 3">Belongs to the ArsC family.</text>
</comment>
<evidence type="ECO:0000256" key="3">
    <source>
        <dbReference type="PROSITE-ProRule" id="PRU01282"/>
    </source>
</evidence>